<proteinExistence type="predicted"/>
<dbReference type="KEGG" id="bcoa:BF29_2058"/>
<dbReference type="HOGENOM" id="CLU_2731520_0_0_9"/>
<dbReference type="Proteomes" id="UP000184029">
    <property type="component" value="Unassembled WGS sequence"/>
</dbReference>
<organism evidence="1 2">
    <name type="scientific">Heyndrickxia coagulans DSM 1 = ATCC 7050</name>
    <dbReference type="NCBI Taxonomy" id="1121088"/>
    <lineage>
        <taxon>Bacteria</taxon>
        <taxon>Bacillati</taxon>
        <taxon>Bacillota</taxon>
        <taxon>Bacilli</taxon>
        <taxon>Bacillales</taxon>
        <taxon>Bacillaceae</taxon>
        <taxon>Heyndrickxia</taxon>
    </lineage>
</organism>
<dbReference type="AlphaFoldDB" id="A0A0B5WQS4"/>
<sequence>MSARMILPLLFFTSIQMEKIQAPFTYDANKEWNSLPIHITHLLLIFRLPYFVQMINFYRKQIMPKQLDKHC</sequence>
<evidence type="ECO:0000313" key="2">
    <source>
        <dbReference type="Proteomes" id="UP000184029"/>
    </source>
</evidence>
<dbReference type="EMBL" id="FQUB01000134">
    <property type="protein sequence ID" value="SHG04617.1"/>
    <property type="molecule type" value="Genomic_DNA"/>
</dbReference>
<protein>
    <submittedName>
        <fullName evidence="1">Uncharacterized protein</fullName>
    </submittedName>
</protein>
<dbReference type="KEGG" id="bcoa:BF29_2062"/>
<name>A0A0B5WQS4_HEYCO</name>
<comment type="caution">
    <text evidence="1">The sequence shown here is derived from an EMBL/GenBank/DDBJ whole genome shotgun (WGS) entry which is preliminary data.</text>
</comment>
<reference evidence="1 2" key="1">
    <citation type="submission" date="2016-11" db="EMBL/GenBank/DDBJ databases">
        <authorList>
            <person name="Varghese N."/>
            <person name="Submissions S."/>
        </authorList>
    </citation>
    <scope>NUCLEOTIDE SEQUENCE [LARGE SCALE GENOMIC DNA]</scope>
    <source>
        <strain evidence="1 2">DSM 1</strain>
    </source>
</reference>
<accession>A0A0B5WQS4</accession>
<evidence type="ECO:0000313" key="1">
    <source>
        <dbReference type="EMBL" id="SHG04617.1"/>
    </source>
</evidence>
<gene>
    <name evidence="1" type="ORF">SAMN02745208_03097</name>
</gene>